<protein>
    <submittedName>
        <fullName evidence="1">Uncharacterized protein</fullName>
    </submittedName>
</protein>
<sequence>NQIPLKGQNFQLGKARKRPIVDVRYRILCQLKTVEIQERNFRYVRVDLVQPRLDGPDLRQPVQLLQVLPIPAAVDRGFLHDQGVEALFRSFESYLRVSEGVEGAIDDVELFKIETGKDRTREILEGTVHDEQGSNGIVLIPLARIL</sequence>
<proteinExistence type="predicted"/>
<organism evidence="1 2">
    <name type="scientific">Nephila pilipes</name>
    <name type="common">Giant wood spider</name>
    <name type="synonym">Nephila maculata</name>
    <dbReference type="NCBI Taxonomy" id="299642"/>
    <lineage>
        <taxon>Eukaryota</taxon>
        <taxon>Metazoa</taxon>
        <taxon>Ecdysozoa</taxon>
        <taxon>Arthropoda</taxon>
        <taxon>Chelicerata</taxon>
        <taxon>Arachnida</taxon>
        <taxon>Araneae</taxon>
        <taxon>Araneomorphae</taxon>
        <taxon>Entelegynae</taxon>
        <taxon>Araneoidea</taxon>
        <taxon>Nephilidae</taxon>
        <taxon>Nephila</taxon>
    </lineage>
</organism>
<evidence type="ECO:0000313" key="2">
    <source>
        <dbReference type="Proteomes" id="UP000887013"/>
    </source>
</evidence>
<reference evidence="1" key="1">
    <citation type="submission" date="2020-08" db="EMBL/GenBank/DDBJ databases">
        <title>Multicomponent nature underlies the extraordinary mechanical properties of spider dragline silk.</title>
        <authorList>
            <person name="Kono N."/>
            <person name="Nakamura H."/>
            <person name="Mori M."/>
            <person name="Yoshida Y."/>
            <person name="Ohtoshi R."/>
            <person name="Malay A.D."/>
            <person name="Moran D.A.P."/>
            <person name="Tomita M."/>
            <person name="Numata K."/>
            <person name="Arakawa K."/>
        </authorList>
    </citation>
    <scope>NUCLEOTIDE SEQUENCE</scope>
</reference>
<dbReference type="AlphaFoldDB" id="A0A8X6TLU8"/>
<gene>
    <name evidence="1" type="ORF">NPIL_642911</name>
</gene>
<accession>A0A8X6TLU8</accession>
<feature type="non-terminal residue" evidence="1">
    <location>
        <position position="1"/>
    </location>
</feature>
<evidence type="ECO:0000313" key="1">
    <source>
        <dbReference type="EMBL" id="GFT21761.1"/>
    </source>
</evidence>
<comment type="caution">
    <text evidence="1">The sequence shown here is derived from an EMBL/GenBank/DDBJ whole genome shotgun (WGS) entry which is preliminary data.</text>
</comment>
<name>A0A8X6TLU8_NEPPI</name>
<keyword evidence="2" id="KW-1185">Reference proteome</keyword>
<dbReference type="EMBL" id="BMAW01105947">
    <property type="protein sequence ID" value="GFT21761.1"/>
    <property type="molecule type" value="Genomic_DNA"/>
</dbReference>
<dbReference type="Proteomes" id="UP000887013">
    <property type="component" value="Unassembled WGS sequence"/>
</dbReference>